<accession>A0ABD1MNR0</accession>
<evidence type="ECO:0000313" key="4">
    <source>
        <dbReference type="Proteomes" id="UP001603857"/>
    </source>
</evidence>
<evidence type="ECO:0000313" key="3">
    <source>
        <dbReference type="EMBL" id="KAL2337448.1"/>
    </source>
</evidence>
<gene>
    <name evidence="3" type="ORF">Fmac_011894</name>
</gene>
<protein>
    <recommendedName>
        <fullName evidence="2">Ribonuclease H1 N-terminal domain-containing protein</fullName>
    </recommendedName>
</protein>
<sequence length="213" mass="23209">MDYCNLLTKSALNAVQATNNNEQFIVSIKKGIICVLHNFVIADNQGVPLLTKASPSGKGYTFFVLLTGPHKEIFTNFVDLCMAKEGVQNPRYKGFYTKEEADKALELDTIDPKVIKEALNPDPEEQEKYQERLDEVEQQAIQGYSSTFIAQLRVLREVAAQSGLRDVAGRGAAGGGAHADEEVEGVEEGLVVASEGRRMKAPPPRSSPPSSPS</sequence>
<reference evidence="3 4" key="1">
    <citation type="submission" date="2024-08" db="EMBL/GenBank/DDBJ databases">
        <title>Insights into the chromosomal genome structure of Flemingia macrophylla.</title>
        <authorList>
            <person name="Ding Y."/>
            <person name="Zhao Y."/>
            <person name="Bi W."/>
            <person name="Wu M."/>
            <person name="Zhao G."/>
            <person name="Gong Y."/>
            <person name="Li W."/>
            <person name="Zhang P."/>
        </authorList>
    </citation>
    <scope>NUCLEOTIDE SEQUENCE [LARGE SCALE GENOMIC DNA]</scope>
    <source>
        <strain evidence="3">DYQJB</strain>
        <tissue evidence="3">Leaf</tissue>
    </source>
</reference>
<proteinExistence type="predicted"/>
<dbReference type="InterPro" id="IPR011320">
    <property type="entry name" value="RNase_H1_N"/>
</dbReference>
<feature type="region of interest" description="Disordered" evidence="1">
    <location>
        <begin position="169"/>
        <end position="213"/>
    </location>
</feature>
<dbReference type="AlphaFoldDB" id="A0ABD1MNR0"/>
<organism evidence="3 4">
    <name type="scientific">Flemingia macrophylla</name>
    <dbReference type="NCBI Taxonomy" id="520843"/>
    <lineage>
        <taxon>Eukaryota</taxon>
        <taxon>Viridiplantae</taxon>
        <taxon>Streptophyta</taxon>
        <taxon>Embryophyta</taxon>
        <taxon>Tracheophyta</taxon>
        <taxon>Spermatophyta</taxon>
        <taxon>Magnoliopsida</taxon>
        <taxon>eudicotyledons</taxon>
        <taxon>Gunneridae</taxon>
        <taxon>Pentapetalae</taxon>
        <taxon>rosids</taxon>
        <taxon>fabids</taxon>
        <taxon>Fabales</taxon>
        <taxon>Fabaceae</taxon>
        <taxon>Papilionoideae</taxon>
        <taxon>50 kb inversion clade</taxon>
        <taxon>NPAAA clade</taxon>
        <taxon>indigoferoid/millettioid clade</taxon>
        <taxon>Phaseoleae</taxon>
        <taxon>Flemingia</taxon>
    </lineage>
</organism>
<name>A0ABD1MNR0_9FABA</name>
<evidence type="ECO:0000259" key="2">
    <source>
        <dbReference type="Pfam" id="PF01693"/>
    </source>
</evidence>
<feature type="domain" description="Ribonuclease H1 N-terminal" evidence="2">
    <location>
        <begin position="62"/>
        <end position="103"/>
    </location>
</feature>
<evidence type="ECO:0000256" key="1">
    <source>
        <dbReference type="SAM" id="MobiDB-lite"/>
    </source>
</evidence>
<dbReference type="Proteomes" id="UP001603857">
    <property type="component" value="Unassembled WGS sequence"/>
</dbReference>
<feature type="compositionally biased region" description="Pro residues" evidence="1">
    <location>
        <begin position="201"/>
        <end position="213"/>
    </location>
</feature>
<dbReference type="Pfam" id="PF01693">
    <property type="entry name" value="Cauli_VI"/>
    <property type="match status" value="1"/>
</dbReference>
<dbReference type="EMBL" id="JBGMDY010000004">
    <property type="protein sequence ID" value="KAL2337448.1"/>
    <property type="molecule type" value="Genomic_DNA"/>
</dbReference>
<comment type="caution">
    <text evidence="3">The sequence shown here is derived from an EMBL/GenBank/DDBJ whole genome shotgun (WGS) entry which is preliminary data.</text>
</comment>
<keyword evidence="4" id="KW-1185">Reference proteome</keyword>